<dbReference type="GeneID" id="99714427"/>
<dbReference type="Proteomes" id="UP000319722">
    <property type="component" value="Unassembled WGS sequence"/>
</dbReference>
<dbReference type="AlphaFoldDB" id="A0A561BA48"/>
<evidence type="ECO:0000256" key="1">
    <source>
        <dbReference type="SAM" id="Phobius"/>
    </source>
</evidence>
<dbReference type="OrthoDB" id="8604580at2"/>
<gene>
    <name evidence="2" type="ORF">FB547_11729</name>
</gene>
<keyword evidence="1" id="KW-0472">Membrane</keyword>
<dbReference type="EMBL" id="VIVL01000017">
    <property type="protein sequence ID" value="TWD75612.1"/>
    <property type="molecule type" value="Genomic_DNA"/>
</dbReference>
<evidence type="ECO:0000313" key="3">
    <source>
        <dbReference type="Proteomes" id="UP000319722"/>
    </source>
</evidence>
<feature type="transmembrane region" description="Helical" evidence="1">
    <location>
        <begin position="6"/>
        <end position="28"/>
    </location>
</feature>
<comment type="caution">
    <text evidence="2">The sequence shown here is derived from an EMBL/GenBank/DDBJ whole genome shotgun (WGS) entry which is preliminary data.</text>
</comment>
<accession>A0A561BA48</accession>
<protein>
    <submittedName>
        <fullName evidence="2">Cytochrome c oxidase cbb3-type subunit 4</fullName>
    </submittedName>
</protein>
<evidence type="ECO:0000313" key="2">
    <source>
        <dbReference type="EMBL" id="TWD75612.1"/>
    </source>
</evidence>
<keyword evidence="1" id="KW-0812">Transmembrane</keyword>
<dbReference type="CDD" id="cd01324">
    <property type="entry name" value="cbb3_Oxidase_CcoQ"/>
    <property type="match status" value="1"/>
</dbReference>
<name>A0A561BA48_9BURK</name>
<dbReference type="RefSeq" id="WP_012747922.1">
    <property type="nucleotide sequence ID" value="NZ_VIVL01000017.1"/>
</dbReference>
<organism evidence="2 3">
    <name type="scientific">Variovorax beijingensis</name>
    <dbReference type="NCBI Taxonomy" id="2496117"/>
    <lineage>
        <taxon>Bacteria</taxon>
        <taxon>Pseudomonadati</taxon>
        <taxon>Pseudomonadota</taxon>
        <taxon>Betaproteobacteria</taxon>
        <taxon>Burkholderiales</taxon>
        <taxon>Comamonadaceae</taxon>
        <taxon>Variovorax</taxon>
    </lineage>
</organism>
<reference evidence="2 3" key="1">
    <citation type="submission" date="2019-06" db="EMBL/GenBank/DDBJ databases">
        <title>Sorghum-associated microbial communities from plants grown in Nebraska, USA.</title>
        <authorList>
            <person name="Schachtman D."/>
        </authorList>
    </citation>
    <scope>NUCLEOTIDE SEQUENCE [LARGE SCALE GENOMIC DNA]</scope>
    <source>
        <strain evidence="2 3">T529</strain>
    </source>
</reference>
<dbReference type="InterPro" id="IPR008621">
    <property type="entry name" value="Cbb3-typ_cyt_oxidase_comp"/>
</dbReference>
<proteinExistence type="predicted"/>
<dbReference type="Pfam" id="PF05545">
    <property type="entry name" value="FixQ"/>
    <property type="match status" value="1"/>
</dbReference>
<sequence length="46" mass="5202">MIDITTLRVAATVSCFVLFLGIVAWAYARRNAPRFEEAAQLPFEQD</sequence>
<keyword evidence="1" id="KW-1133">Transmembrane helix</keyword>